<evidence type="ECO:0000256" key="1">
    <source>
        <dbReference type="SAM" id="Phobius"/>
    </source>
</evidence>
<feature type="transmembrane region" description="Helical" evidence="1">
    <location>
        <begin position="186"/>
        <end position="209"/>
    </location>
</feature>
<dbReference type="HOGENOM" id="CLU_1159752_0_0_0"/>
<feature type="transmembrane region" description="Helical" evidence="1">
    <location>
        <begin position="53"/>
        <end position="74"/>
    </location>
</feature>
<feature type="transmembrane region" description="Helical" evidence="1">
    <location>
        <begin position="132"/>
        <end position="165"/>
    </location>
</feature>
<name>C1ACU4_GEMAT</name>
<protein>
    <submittedName>
        <fullName evidence="2">Hypothetical membrane protein</fullName>
    </submittedName>
</protein>
<keyword evidence="3" id="KW-1185">Reference proteome</keyword>
<dbReference type="AlphaFoldDB" id="C1ACU4"/>
<feature type="transmembrane region" description="Helical" evidence="1">
    <location>
        <begin position="12"/>
        <end position="33"/>
    </location>
</feature>
<proteinExistence type="predicted"/>
<keyword evidence="1" id="KW-1133">Transmembrane helix</keyword>
<dbReference type="eggNOG" id="ENOG5032FZV">
    <property type="taxonomic scope" value="Bacteria"/>
</dbReference>
<evidence type="ECO:0000313" key="2">
    <source>
        <dbReference type="EMBL" id="BAH40321.1"/>
    </source>
</evidence>
<gene>
    <name evidence="2" type="ordered locus">GAU_3279</name>
</gene>
<feature type="transmembrane region" description="Helical" evidence="1">
    <location>
        <begin position="86"/>
        <end position="112"/>
    </location>
</feature>
<keyword evidence="1" id="KW-0472">Membrane</keyword>
<organism evidence="2 3">
    <name type="scientific">Gemmatimonas aurantiaca (strain DSM 14586 / JCM 11422 / NBRC 100505 / T-27)</name>
    <dbReference type="NCBI Taxonomy" id="379066"/>
    <lineage>
        <taxon>Bacteria</taxon>
        <taxon>Pseudomonadati</taxon>
        <taxon>Gemmatimonadota</taxon>
        <taxon>Gemmatimonadia</taxon>
        <taxon>Gemmatimonadales</taxon>
        <taxon>Gemmatimonadaceae</taxon>
        <taxon>Gemmatimonas</taxon>
    </lineage>
</organism>
<dbReference type="STRING" id="379066.GAU_3279"/>
<accession>C1ACU4</accession>
<dbReference type="EMBL" id="AP009153">
    <property type="protein sequence ID" value="BAH40321.1"/>
    <property type="molecule type" value="Genomic_DNA"/>
</dbReference>
<keyword evidence="1" id="KW-0812">Transmembrane</keyword>
<dbReference type="KEGG" id="gau:GAU_3279"/>
<sequence length="239" mass="24321">MDTVNEGVPADRSAALALGIGSAAMVITMSMHPSGPETLAHASHGRGVALARGVHALAMAAVPVLAFGFARLGVRLRGSGALSGLALAAQLTALVAVLFAGAMSGLVATAVVERMASAGVDANSTGVLQPLLWYTALLNQAFAAIYVVGSGAAMIGWSVVLWRAAVRHSAVRHSAVRHSAGAASDGLLRSIAVLGVVTGGGLVVARLGFVGHLDVRIFGLIVAAQALWQGLLAWRLWRR</sequence>
<feature type="transmembrane region" description="Helical" evidence="1">
    <location>
        <begin position="215"/>
        <end position="237"/>
    </location>
</feature>
<reference evidence="3" key="1">
    <citation type="submission" date="2006-03" db="EMBL/GenBank/DDBJ databases">
        <title>Complete genome sequence of Gemmatimonas aurantiaca T-27 that represents a novel phylum Gemmatimonadetes.</title>
        <authorList>
            <person name="Takasaki K."/>
            <person name="Ichikawa N."/>
            <person name="Miura H."/>
            <person name="Matsushita S."/>
            <person name="Watanabe Y."/>
            <person name="Oguchi A."/>
            <person name="Ankai A."/>
            <person name="Yashiro I."/>
            <person name="Takahashi M."/>
            <person name="Terui Y."/>
            <person name="Fukui S."/>
            <person name="Yokoyama H."/>
            <person name="Tanikawa S."/>
            <person name="Hanada S."/>
            <person name="Kamagata Y."/>
            <person name="Fujita N."/>
        </authorList>
    </citation>
    <scope>NUCLEOTIDE SEQUENCE [LARGE SCALE GENOMIC DNA]</scope>
    <source>
        <strain evidence="3">T-27 / DSM 14586 / JCM 11422 / NBRC 100505</strain>
    </source>
</reference>
<evidence type="ECO:0000313" key="3">
    <source>
        <dbReference type="Proteomes" id="UP000002209"/>
    </source>
</evidence>
<dbReference type="RefSeq" id="WP_015895090.1">
    <property type="nucleotide sequence ID" value="NC_012489.1"/>
</dbReference>
<dbReference type="Proteomes" id="UP000002209">
    <property type="component" value="Chromosome"/>
</dbReference>